<reference evidence="1 2" key="1">
    <citation type="journal article" date="2016" name="Virus Genes">
        <title>Genomic analysis of Staphylococcus phage Stau2 isolated from medical specimen.</title>
        <authorList>
            <person name="Hsieh S.E."/>
            <person name="Tseng Y.H."/>
            <person name="Lo H.H."/>
            <person name="Chen S.T."/>
            <person name="Wu C.N."/>
        </authorList>
    </citation>
    <scope>NUCLEOTIDE SEQUENCE [LARGE SCALE GENOMIC DNA]</scope>
</reference>
<dbReference type="EMBL" id="KP881332">
    <property type="protein sequence ID" value="AKA61302.1"/>
    <property type="molecule type" value="Genomic_DNA"/>
</dbReference>
<accession>A0A0U1ZUC3</accession>
<dbReference type="Proteomes" id="UP000207597">
    <property type="component" value="Segment"/>
</dbReference>
<dbReference type="RefSeq" id="YP_009275808.1">
    <property type="nucleotide sequence ID" value="NC_030933.1"/>
</dbReference>
<dbReference type="Gene3D" id="2.60.340.10">
    <property type="entry name" value="baseplate structural protein gp8, domain 1"/>
    <property type="match status" value="1"/>
</dbReference>
<dbReference type="Pfam" id="PF25691">
    <property type="entry name" value="BW3TFN"/>
    <property type="match status" value="1"/>
</dbReference>
<organism evidence="1 2">
    <name type="scientific">Staphylococcus phage Stau2</name>
    <dbReference type="NCBI Taxonomy" id="1200862"/>
    <lineage>
        <taxon>Viruses</taxon>
        <taxon>Duplodnaviria</taxon>
        <taxon>Heunggongvirae</taxon>
        <taxon>Uroviricota</taxon>
        <taxon>Caudoviricetes</taxon>
        <taxon>Herelleviridae</taxon>
        <taxon>Twortvirinae</taxon>
        <taxon>Silviavirus</taxon>
        <taxon>Silviavirus stau2</taxon>
    </lineage>
</organism>
<dbReference type="GeneID" id="28802264"/>
<name>A0A0U1ZUC3_9CAUD</name>
<keyword evidence="2" id="KW-1185">Reference proteome</keyword>
<protein>
    <submittedName>
        <fullName evidence="1">Structural protein</fullName>
    </submittedName>
</protein>
<evidence type="ECO:0000313" key="1">
    <source>
        <dbReference type="EMBL" id="AKA61302.1"/>
    </source>
</evidence>
<proteinExistence type="predicted"/>
<sequence length="179" mass="19844">MKGIKNMAIATNASHVELAKYIVSKADSIYLTIGKSTAWSNETSPPQPEETATSLQEVIGYKKATKVALVRPAKTTGDESKKEITYGNKRWVEIDSANAVAEGAKWVYLESSIVGDELPLGTYRQVGFVMDLLAKDSISKFNLLPSEVQSTGTLLFYDNKQFQNRSEQTTVKERFIIEV</sequence>
<dbReference type="KEGG" id="vg:28802264"/>
<dbReference type="InterPro" id="IPR058040">
    <property type="entry name" value="BW3TFN"/>
</dbReference>
<evidence type="ECO:0000313" key="2">
    <source>
        <dbReference type="Proteomes" id="UP000207597"/>
    </source>
</evidence>
<gene>
    <name evidence="1" type="ORF">Stau2_51</name>
</gene>